<comment type="caution">
    <text evidence="7">The sequence shown here is derived from an EMBL/GenBank/DDBJ whole genome shotgun (WGS) entry which is preliminary data.</text>
</comment>
<dbReference type="Pfam" id="PF03577">
    <property type="entry name" value="Peptidase_C69"/>
    <property type="match status" value="2"/>
</dbReference>
<keyword evidence="4 6" id="KW-0378">Hydrolase</keyword>
<dbReference type="Proteomes" id="UP000004431">
    <property type="component" value="Unassembled WGS sequence"/>
</dbReference>
<reference evidence="7 8" key="1">
    <citation type="submission" date="2010-08" db="EMBL/GenBank/DDBJ databases">
        <authorList>
            <person name="Durkin A.S."/>
            <person name="Madupu R."/>
            <person name="Torralba M."/>
            <person name="Gillis M."/>
            <person name="Methe B."/>
            <person name="Sutton G."/>
            <person name="Nelson K.E."/>
        </authorList>
    </citation>
    <scope>NUCLEOTIDE SEQUENCE [LARGE SCALE GENOMIC DNA]</scope>
    <source>
        <strain evidence="7 8">PB189-T1-4</strain>
    </source>
</reference>
<evidence type="ECO:0000256" key="5">
    <source>
        <dbReference type="ARBA" id="ARBA00022997"/>
    </source>
</evidence>
<evidence type="ECO:0000313" key="7">
    <source>
        <dbReference type="EMBL" id="EFL44074.1"/>
    </source>
</evidence>
<comment type="similarity">
    <text evidence="2 6">Belongs to the peptidase C69 family.</text>
</comment>
<evidence type="ECO:0000256" key="2">
    <source>
        <dbReference type="ARBA" id="ARBA00007225"/>
    </source>
</evidence>
<gene>
    <name evidence="7" type="primary">pepD</name>
    <name evidence="7" type="ORF">HMPREF9248_1243</name>
</gene>
<dbReference type="PANTHER" id="PTHR12994">
    <property type="entry name" value="SECERNIN"/>
    <property type="match status" value="1"/>
</dbReference>
<keyword evidence="3 6" id="KW-0645">Protease</keyword>
<evidence type="ECO:0000256" key="3">
    <source>
        <dbReference type="ARBA" id="ARBA00022670"/>
    </source>
</evidence>
<dbReference type="EMBL" id="AEDQ01000019">
    <property type="protein sequence ID" value="EFL44074.1"/>
    <property type="molecule type" value="Genomic_DNA"/>
</dbReference>
<dbReference type="InterPro" id="IPR047804">
    <property type="entry name" value="C69_dipept_A-like"/>
</dbReference>
<evidence type="ECO:0000256" key="6">
    <source>
        <dbReference type="RuleBase" id="RU364089"/>
    </source>
</evidence>
<protein>
    <recommendedName>
        <fullName evidence="6">Dipeptidase</fullName>
        <ecNumber evidence="6">3.4.-.-</ecNumber>
    </recommendedName>
</protein>
<dbReference type="InterPro" id="IPR005322">
    <property type="entry name" value="Peptidase_C69"/>
</dbReference>
<keyword evidence="8" id="KW-1185">Reference proteome</keyword>
<dbReference type="EC" id="3.4.-.-" evidence="6"/>
<evidence type="ECO:0000313" key="8">
    <source>
        <dbReference type="Proteomes" id="UP000004431"/>
    </source>
</evidence>
<evidence type="ECO:0000256" key="1">
    <source>
        <dbReference type="ARBA" id="ARBA00001670"/>
    </source>
</evidence>
<sequence length="581" mass="64456">MACTTLLVGKKASFDGSTIIARNEDSPNGVFCPKKFVVVKPEDQPRHYKAVLTHLEVDLPDNPMRYSAVPNALDNEGIWAAAGVNEKNVAMTATETISSNARVLGADPLVEFVPAQGKPGEEGYVPEVVGGISEEDMVTLTLPYINSAREGVQRLGSLLEQYGTYEMNGIAFSDTNEIWWLETIGGHHWIARRVPDDSYVVMPNQLGIDYFDLNDAFGEQKEFMCSSDLREWMDEYNLNLTYTVDSDYCECDHCTCDDECGCGCQDGEACTCDDACGKDGACGCTAHECECDDDCDCGCQDGEACTCDEDCCADCACECDDEYEKGIFNPRDAFGSHCDADHVYNTPRAWIILRYLTPSIFADSDCPWGPESDDLPWCMKPEHKITMEEVKYALSMYYQGTEFNPYSPLGTPETRGLYRPIGINRNSHLAAIQLRGNKPEAICALQWMAYGSNAFNALVPYYANINDTPEYLANTTGHVTTESFYWTNRIIGALADAHFKSCANHIEHYQDAVGAQGWRMVNETDKKVTEQKLSYKDAAAELEKANAAITAMVKRETDKTLNDVLFTASLTMHNSYGMSDH</sequence>
<accession>A0ABN0AZX8</accession>
<dbReference type="GO" id="GO:0016787">
    <property type="term" value="F:hydrolase activity"/>
    <property type="evidence" value="ECO:0007669"/>
    <property type="project" value="UniProtKB-KW"/>
</dbReference>
<comment type="catalytic activity">
    <reaction evidence="1">
        <text>an L-aminoacyl-L-amino acid + H2O = 2 an L-alpha-amino acid</text>
        <dbReference type="Rhea" id="RHEA:48940"/>
        <dbReference type="ChEBI" id="CHEBI:15377"/>
        <dbReference type="ChEBI" id="CHEBI:59869"/>
        <dbReference type="ChEBI" id="CHEBI:77460"/>
        <dbReference type="EC" id="3.4.13.19"/>
    </reaction>
</comment>
<proteinExistence type="inferred from homology"/>
<dbReference type="NCBIfam" id="NF033678">
    <property type="entry name" value="C69_fam_dipept"/>
    <property type="match status" value="2"/>
</dbReference>
<keyword evidence="5 6" id="KW-0224">Dipeptidase</keyword>
<organism evidence="7 8">
    <name type="scientific">Fannyhessea vaginae PB189-T1-4</name>
    <dbReference type="NCBI Taxonomy" id="866774"/>
    <lineage>
        <taxon>Bacteria</taxon>
        <taxon>Bacillati</taxon>
        <taxon>Actinomycetota</taxon>
        <taxon>Coriobacteriia</taxon>
        <taxon>Coriobacteriales</taxon>
        <taxon>Atopobiaceae</taxon>
        <taxon>Fannyhessea</taxon>
    </lineage>
</organism>
<name>A0ABN0AZX8_9ACTN</name>
<dbReference type="PANTHER" id="PTHR12994:SF17">
    <property type="entry name" value="LD30995P"/>
    <property type="match status" value="1"/>
</dbReference>
<dbReference type="RefSeq" id="WP_006304187.1">
    <property type="nucleotide sequence ID" value="NZ_AEDQ01000019.1"/>
</dbReference>
<evidence type="ECO:0000256" key="4">
    <source>
        <dbReference type="ARBA" id="ARBA00022801"/>
    </source>
</evidence>